<proteinExistence type="predicted"/>
<dbReference type="EMBL" id="MH713599">
    <property type="protein sequence ID" value="AXY82759.1"/>
    <property type="molecule type" value="Genomic_DNA"/>
</dbReference>
<evidence type="ECO:0000313" key="2">
    <source>
        <dbReference type="EMBL" id="AXY82759.1"/>
    </source>
</evidence>
<keyword evidence="1" id="KW-0472">Membrane</keyword>
<gene>
    <name evidence="2" type="ORF">KARL1_140</name>
</gene>
<protein>
    <submittedName>
        <fullName evidence="2">Uncharacterized protein</fullName>
    </submittedName>
</protein>
<reference evidence="2 3" key="1">
    <citation type="journal article" date="2018" name="Sci. Rep.">
        <title>Enhanced antibacterial effect of the novel T4-like bacteriophage KARL-1 in combination with antibiotics against multi-drug resistant Acinetobacter baumannii.</title>
        <authorList>
            <person name="Jansen M."/>
            <person name="Wahida A."/>
            <person name="Latz S."/>
            <person name="Kruttgen A."/>
            <person name="Hafner H."/>
            <person name="Buhl E.M."/>
            <person name="Ritter K."/>
            <person name="Horz H.P."/>
        </authorList>
    </citation>
    <scope>NUCLEOTIDE SEQUENCE [LARGE SCALE GENOMIC DNA]</scope>
</reference>
<keyword evidence="1" id="KW-1133">Transmembrane helix</keyword>
<feature type="transmembrane region" description="Helical" evidence="1">
    <location>
        <begin position="38"/>
        <end position="54"/>
    </location>
</feature>
<dbReference type="Proteomes" id="UP000277855">
    <property type="component" value="Segment"/>
</dbReference>
<accession>A0A385IIN6</accession>
<keyword evidence="1" id="KW-0812">Transmembrane</keyword>
<sequence length="55" mass="6261">MSIDAFTYILGMYIGIILIVHCVFVTRGKDLNLCKQQLILGTLLFLFGSILLWLK</sequence>
<keyword evidence="3" id="KW-1185">Reference proteome</keyword>
<organism evidence="2 3">
    <name type="scientific">Acinetobacter phage KARL-1</name>
    <dbReference type="NCBI Taxonomy" id="2301662"/>
    <lineage>
        <taxon>Viruses</taxon>
        <taxon>Duplodnaviria</taxon>
        <taxon>Heunggongvirae</taxon>
        <taxon>Uroviricota</taxon>
        <taxon>Caudoviricetes</taxon>
        <taxon>Pantevenvirales</taxon>
        <taxon>Straboviridae</taxon>
        <taxon>Twarogvirinae</taxon>
        <taxon>Lazarusvirus</taxon>
        <taxon>Lazarusvirus karl</taxon>
    </lineage>
</organism>
<feature type="transmembrane region" description="Helical" evidence="1">
    <location>
        <begin position="6"/>
        <end position="26"/>
    </location>
</feature>
<evidence type="ECO:0000313" key="3">
    <source>
        <dbReference type="Proteomes" id="UP000277855"/>
    </source>
</evidence>
<name>A0A385IIN6_9CAUD</name>
<evidence type="ECO:0000256" key="1">
    <source>
        <dbReference type="SAM" id="Phobius"/>
    </source>
</evidence>